<keyword evidence="2" id="KW-0732">Signal</keyword>
<comment type="similarity">
    <text evidence="1">Belongs to the virb1 family.</text>
</comment>
<dbReference type="EMBL" id="PVTT01000001">
    <property type="protein sequence ID" value="PRY95555.1"/>
    <property type="molecule type" value="Genomic_DNA"/>
</dbReference>
<dbReference type="Proteomes" id="UP000238801">
    <property type="component" value="Unassembled WGS sequence"/>
</dbReference>
<keyword evidence="5" id="KW-1185">Reference proteome</keyword>
<dbReference type="SUPFAM" id="SSF53955">
    <property type="entry name" value="Lysozyme-like"/>
    <property type="match status" value="1"/>
</dbReference>
<sequence>MTSLMIRTLGLAAALAAGFALSACSEAVQAPFNFAGLSPVEEPEAVPAQPILRWSHRSEGPEWTLATMNALASHGEALPDMVPADIESWCPAYPQASEFERRAFWAGLISALAWHESTHRPAAVGGGGRWHGLVQILPSTARGYGCEARSGIALQDGPANLRCAVRIMSSTVARDGVISRGMRGVAADWGPFHSARKREDMRRWVSSQPFCAQSGDMTQLASAE</sequence>
<evidence type="ECO:0000259" key="3">
    <source>
        <dbReference type="Pfam" id="PF01464"/>
    </source>
</evidence>
<dbReference type="InterPro" id="IPR023346">
    <property type="entry name" value="Lysozyme-like_dom_sf"/>
</dbReference>
<evidence type="ECO:0000256" key="1">
    <source>
        <dbReference type="ARBA" id="ARBA00009387"/>
    </source>
</evidence>
<evidence type="ECO:0000313" key="4">
    <source>
        <dbReference type="EMBL" id="PRY95555.1"/>
    </source>
</evidence>
<name>A0A2T0X9G2_9RHOB</name>
<feature type="domain" description="Transglycosylase SLT" evidence="3">
    <location>
        <begin position="101"/>
        <end position="172"/>
    </location>
</feature>
<organism evidence="4 5">
    <name type="scientific">Hasllibacter halocynthiae</name>
    <dbReference type="NCBI Taxonomy" id="595589"/>
    <lineage>
        <taxon>Bacteria</taxon>
        <taxon>Pseudomonadati</taxon>
        <taxon>Pseudomonadota</taxon>
        <taxon>Alphaproteobacteria</taxon>
        <taxon>Rhodobacterales</taxon>
        <taxon>Roseobacteraceae</taxon>
        <taxon>Hasllibacter</taxon>
    </lineage>
</organism>
<dbReference type="Pfam" id="PF01464">
    <property type="entry name" value="SLT"/>
    <property type="match status" value="1"/>
</dbReference>
<dbReference type="Gene3D" id="1.10.530.10">
    <property type="match status" value="1"/>
</dbReference>
<dbReference type="AlphaFoldDB" id="A0A2T0X9G2"/>
<accession>A0A2T0X9G2</accession>
<feature type="signal peptide" evidence="2">
    <location>
        <begin position="1"/>
        <end position="22"/>
    </location>
</feature>
<protein>
    <submittedName>
        <fullName evidence="4">Transglycosylase-like protein with SLT domain</fullName>
    </submittedName>
</protein>
<reference evidence="4 5" key="1">
    <citation type="submission" date="2018-03" db="EMBL/GenBank/DDBJ databases">
        <title>Genomic Encyclopedia of Archaeal and Bacterial Type Strains, Phase II (KMG-II): from individual species to whole genera.</title>
        <authorList>
            <person name="Goeker M."/>
        </authorList>
    </citation>
    <scope>NUCLEOTIDE SEQUENCE [LARGE SCALE GENOMIC DNA]</scope>
    <source>
        <strain evidence="4 5">DSM 29318</strain>
    </source>
</reference>
<comment type="caution">
    <text evidence="4">The sequence shown here is derived from an EMBL/GenBank/DDBJ whole genome shotgun (WGS) entry which is preliminary data.</text>
</comment>
<proteinExistence type="inferred from homology"/>
<feature type="chain" id="PRO_5015654459" evidence="2">
    <location>
        <begin position="23"/>
        <end position="224"/>
    </location>
</feature>
<dbReference type="PROSITE" id="PS51257">
    <property type="entry name" value="PROKAR_LIPOPROTEIN"/>
    <property type="match status" value="1"/>
</dbReference>
<dbReference type="InterPro" id="IPR008258">
    <property type="entry name" value="Transglycosylase_SLT_dom_1"/>
</dbReference>
<gene>
    <name evidence="4" type="ORF">BCF33_1176</name>
</gene>
<evidence type="ECO:0000313" key="5">
    <source>
        <dbReference type="Proteomes" id="UP000238801"/>
    </source>
</evidence>
<evidence type="ECO:0000256" key="2">
    <source>
        <dbReference type="SAM" id="SignalP"/>
    </source>
</evidence>